<keyword evidence="3 7" id="KW-0863">Zinc-finger</keyword>
<dbReference type="SUPFAM" id="SSF57845">
    <property type="entry name" value="B-box zinc-binding domain"/>
    <property type="match status" value="1"/>
</dbReference>
<keyword evidence="4" id="KW-0862">Zinc</keyword>
<evidence type="ECO:0000256" key="1">
    <source>
        <dbReference type="ARBA" id="ARBA00004245"/>
    </source>
</evidence>
<accession>A0AAW2ZGD9</accession>
<dbReference type="GO" id="GO:0005856">
    <property type="term" value="C:cytoskeleton"/>
    <property type="evidence" value="ECO:0007669"/>
    <property type="project" value="UniProtKB-SubCell"/>
</dbReference>
<dbReference type="InterPro" id="IPR013783">
    <property type="entry name" value="Ig-like_fold"/>
</dbReference>
<dbReference type="AlphaFoldDB" id="A0AAW2ZGD9"/>
<dbReference type="SUPFAM" id="SSF49265">
    <property type="entry name" value="Fibronectin type III"/>
    <property type="match status" value="1"/>
</dbReference>
<keyword evidence="5 8" id="KW-0175">Coiled coil</keyword>
<dbReference type="Pfam" id="PF00622">
    <property type="entry name" value="SPRY"/>
    <property type="match status" value="1"/>
</dbReference>
<evidence type="ECO:0000259" key="10">
    <source>
        <dbReference type="PROSITE" id="PS50119"/>
    </source>
</evidence>
<feature type="coiled-coil region" evidence="8">
    <location>
        <begin position="191"/>
        <end position="261"/>
    </location>
</feature>
<dbReference type="GO" id="GO:0006513">
    <property type="term" value="P:protein monoubiquitination"/>
    <property type="evidence" value="ECO:0007669"/>
    <property type="project" value="TreeGrafter"/>
</dbReference>
<dbReference type="InterPro" id="IPR017907">
    <property type="entry name" value="Znf_RING_CS"/>
</dbReference>
<dbReference type="PROSITE" id="PS50853">
    <property type="entry name" value="FN3"/>
    <property type="match status" value="1"/>
</dbReference>
<dbReference type="GO" id="GO:0061630">
    <property type="term" value="F:ubiquitin protein ligase activity"/>
    <property type="evidence" value="ECO:0007669"/>
    <property type="project" value="TreeGrafter"/>
</dbReference>
<evidence type="ECO:0000256" key="7">
    <source>
        <dbReference type="PROSITE-ProRule" id="PRU00024"/>
    </source>
</evidence>
<dbReference type="GO" id="GO:0008270">
    <property type="term" value="F:zinc ion binding"/>
    <property type="evidence" value="ECO:0007669"/>
    <property type="project" value="UniProtKB-KW"/>
</dbReference>
<dbReference type="Gene3D" id="2.60.40.10">
    <property type="entry name" value="Immunoglobulins"/>
    <property type="match status" value="1"/>
</dbReference>
<dbReference type="InterPro" id="IPR047153">
    <property type="entry name" value="TRIM45/56/19-like"/>
</dbReference>
<dbReference type="SUPFAM" id="SSF57850">
    <property type="entry name" value="RING/U-box"/>
    <property type="match status" value="1"/>
</dbReference>
<dbReference type="InterPro" id="IPR000315">
    <property type="entry name" value="Znf_B-box"/>
</dbReference>
<keyword evidence="14" id="KW-1185">Reference proteome</keyword>
<dbReference type="Proteomes" id="UP001431209">
    <property type="component" value="Unassembled WGS sequence"/>
</dbReference>
<dbReference type="Pfam" id="PF00041">
    <property type="entry name" value="fn3"/>
    <property type="match status" value="1"/>
</dbReference>
<dbReference type="Pfam" id="PF00643">
    <property type="entry name" value="zf-B_box"/>
    <property type="match status" value="1"/>
</dbReference>
<dbReference type="CDD" id="cd00063">
    <property type="entry name" value="FN3"/>
    <property type="match status" value="1"/>
</dbReference>
<dbReference type="PROSITE" id="PS50089">
    <property type="entry name" value="ZF_RING_2"/>
    <property type="match status" value="1"/>
</dbReference>
<evidence type="ECO:0000256" key="3">
    <source>
        <dbReference type="ARBA" id="ARBA00022771"/>
    </source>
</evidence>
<sequence length="641" mass="72330">MSGEGCTTCPHCYCLLEEPTRLICGHCMCRNCVGEVTAVQRYSNVIADTTKATIKCPVCASNTKLDTSKEISELPVDVTAKKEVSNLRFNSLLKCVSKKCDSDASHYCKECGKQMCSKCFDTFHDFFEGRHTKLPIQARPETNQTCIDHQEPFQVFCLTCNLPLCVICASVEKTHSTHSVLSLKTYSQNCCTELKKDADELRRRAERIKETKKELREGVMRVEEAHEVTITDIQQNFDKLYKALDERKNQLTRKAERIKEKKCKNFYSQKKSIDEITNRIEHLANICDSQTSAELASTIKIAVLKQRTTAFLRNLGEVSSTPLSETPVRRQFDDAKITKLIENFGSIVMGDVPCRVEKITAVVDKDNKVMLTWVPARDNGSSINRYVVRRQSVDKKDGTVIYDGPKCGLMLDDLQVGQHKFIVQAINDVGEGMTSDPSETVIIKGSSISVNAKFQPIPEGFSCADGIILCKNRNYFEYWGTVTCDYVMAEPKLYYFEIEIMRSYNNDIMIGVLDKSRMNNLAKLGNGDNSISSWGLYCKNGRLRHNNIKSTYMHKQSDSFNVVGVVVDLTNVEAGKLYFLVDGRPMGLAYNNLKPPLSPAVSLKKKNDCVRFVQNAKLSVKQWDRKLSSAGIIDNFQFPNK</sequence>
<evidence type="ECO:0000256" key="4">
    <source>
        <dbReference type="ARBA" id="ARBA00022833"/>
    </source>
</evidence>
<dbReference type="SUPFAM" id="SSF49899">
    <property type="entry name" value="Concanavalin A-like lectins/glucanases"/>
    <property type="match status" value="1"/>
</dbReference>
<dbReference type="Gene3D" id="3.30.40.10">
    <property type="entry name" value="Zinc/RING finger domain, C3HC4 (zinc finger)"/>
    <property type="match status" value="1"/>
</dbReference>
<evidence type="ECO:0000256" key="6">
    <source>
        <dbReference type="ARBA" id="ARBA00023212"/>
    </source>
</evidence>
<feature type="domain" description="RING-type" evidence="9">
    <location>
        <begin position="9"/>
        <end position="59"/>
    </location>
</feature>
<keyword evidence="2" id="KW-0479">Metal-binding</keyword>
<dbReference type="InterPro" id="IPR001870">
    <property type="entry name" value="B30.2/SPRY"/>
</dbReference>
<feature type="domain" description="Fibronectin type-III" evidence="12">
    <location>
        <begin position="352"/>
        <end position="446"/>
    </location>
</feature>
<evidence type="ECO:0000259" key="11">
    <source>
        <dbReference type="PROSITE" id="PS50188"/>
    </source>
</evidence>
<feature type="domain" description="B30.2/SPRY" evidence="11">
    <location>
        <begin position="428"/>
        <end position="619"/>
    </location>
</feature>
<evidence type="ECO:0000313" key="14">
    <source>
        <dbReference type="Proteomes" id="UP001431209"/>
    </source>
</evidence>
<evidence type="ECO:0000256" key="8">
    <source>
        <dbReference type="SAM" id="Coils"/>
    </source>
</evidence>
<dbReference type="SMART" id="SM00336">
    <property type="entry name" value="BBOX"/>
    <property type="match status" value="2"/>
</dbReference>
<organism evidence="13 14">
    <name type="scientific">Acrasis kona</name>
    <dbReference type="NCBI Taxonomy" id="1008807"/>
    <lineage>
        <taxon>Eukaryota</taxon>
        <taxon>Discoba</taxon>
        <taxon>Heterolobosea</taxon>
        <taxon>Tetramitia</taxon>
        <taxon>Eutetramitia</taxon>
        <taxon>Acrasidae</taxon>
        <taxon>Acrasis</taxon>
    </lineage>
</organism>
<keyword evidence="6" id="KW-0206">Cytoskeleton</keyword>
<dbReference type="InterPro" id="IPR001841">
    <property type="entry name" value="Znf_RING"/>
</dbReference>
<keyword evidence="6" id="KW-0963">Cytoplasm</keyword>
<proteinExistence type="predicted"/>
<dbReference type="PROSITE" id="PS50119">
    <property type="entry name" value="ZF_BBOX"/>
    <property type="match status" value="2"/>
</dbReference>
<dbReference type="PROSITE" id="PS50188">
    <property type="entry name" value="B302_SPRY"/>
    <property type="match status" value="1"/>
</dbReference>
<evidence type="ECO:0000259" key="9">
    <source>
        <dbReference type="PROSITE" id="PS50089"/>
    </source>
</evidence>
<feature type="domain" description="B box-type" evidence="10">
    <location>
        <begin position="90"/>
        <end position="136"/>
    </location>
</feature>
<dbReference type="InterPro" id="IPR013320">
    <property type="entry name" value="ConA-like_dom_sf"/>
</dbReference>
<evidence type="ECO:0000313" key="13">
    <source>
        <dbReference type="EMBL" id="KAL0488428.1"/>
    </source>
</evidence>
<name>A0AAW2ZGD9_9EUKA</name>
<gene>
    <name evidence="13" type="ORF">AKO1_015583</name>
</gene>
<protein>
    <submittedName>
        <fullName evidence="13">E3 ubiquitin-protein ligase TRIM</fullName>
    </submittedName>
</protein>
<dbReference type="CDD" id="cd11709">
    <property type="entry name" value="SPRY"/>
    <property type="match status" value="1"/>
</dbReference>
<comment type="subcellular location">
    <subcellularLocation>
        <location evidence="1">Cytoplasm</location>
        <location evidence="1">Cytoskeleton</location>
    </subcellularLocation>
</comment>
<dbReference type="InterPro" id="IPR003877">
    <property type="entry name" value="SPRY_dom"/>
</dbReference>
<dbReference type="InterPro" id="IPR013083">
    <property type="entry name" value="Znf_RING/FYVE/PHD"/>
</dbReference>
<evidence type="ECO:0000259" key="12">
    <source>
        <dbReference type="PROSITE" id="PS50853"/>
    </source>
</evidence>
<dbReference type="Gene3D" id="3.30.160.60">
    <property type="entry name" value="Classic Zinc Finger"/>
    <property type="match status" value="1"/>
</dbReference>
<evidence type="ECO:0000256" key="2">
    <source>
        <dbReference type="ARBA" id="ARBA00022723"/>
    </source>
</evidence>
<dbReference type="CDD" id="cd19756">
    <property type="entry name" value="Bbox2"/>
    <property type="match status" value="1"/>
</dbReference>
<dbReference type="Gene3D" id="2.60.120.920">
    <property type="match status" value="1"/>
</dbReference>
<dbReference type="InterPro" id="IPR043136">
    <property type="entry name" value="B30.2/SPRY_sf"/>
</dbReference>
<feature type="domain" description="B box-type" evidence="10">
    <location>
        <begin position="141"/>
        <end position="183"/>
    </location>
</feature>
<dbReference type="InterPro" id="IPR003961">
    <property type="entry name" value="FN3_dom"/>
</dbReference>
<reference evidence="13 14" key="1">
    <citation type="submission" date="2024-03" db="EMBL/GenBank/DDBJ databases">
        <title>The Acrasis kona genome and developmental transcriptomes reveal deep origins of eukaryotic multicellular pathways.</title>
        <authorList>
            <person name="Sheikh S."/>
            <person name="Fu C.-J."/>
            <person name="Brown M.W."/>
            <person name="Baldauf S.L."/>
        </authorList>
    </citation>
    <scope>NUCLEOTIDE SEQUENCE [LARGE SCALE GENOMIC DNA]</scope>
    <source>
        <strain evidence="13 14">ATCC MYA-3509</strain>
    </source>
</reference>
<dbReference type="PANTHER" id="PTHR25462:SF229">
    <property type="entry name" value="TRANSCRIPTION INTERMEDIARY FACTOR 1-BETA"/>
    <property type="match status" value="1"/>
</dbReference>
<dbReference type="PANTHER" id="PTHR25462">
    <property type="entry name" value="BONUS, ISOFORM C-RELATED"/>
    <property type="match status" value="1"/>
</dbReference>
<evidence type="ECO:0000256" key="5">
    <source>
        <dbReference type="ARBA" id="ARBA00023054"/>
    </source>
</evidence>
<dbReference type="PROSITE" id="PS00518">
    <property type="entry name" value="ZF_RING_1"/>
    <property type="match status" value="1"/>
</dbReference>
<dbReference type="EMBL" id="JAOPGA020001438">
    <property type="protein sequence ID" value="KAL0488428.1"/>
    <property type="molecule type" value="Genomic_DNA"/>
</dbReference>
<dbReference type="InterPro" id="IPR036116">
    <property type="entry name" value="FN3_sf"/>
</dbReference>
<dbReference type="CDD" id="cd19757">
    <property type="entry name" value="Bbox1"/>
    <property type="match status" value="1"/>
</dbReference>
<comment type="caution">
    <text evidence="13">The sequence shown here is derived from an EMBL/GenBank/DDBJ whole genome shotgun (WGS) entry which is preliminary data.</text>
</comment>